<dbReference type="InterPro" id="IPR016166">
    <property type="entry name" value="FAD-bd_PCMH"/>
</dbReference>
<dbReference type="InterPro" id="IPR016167">
    <property type="entry name" value="FAD-bd_PCMH_sub1"/>
</dbReference>
<dbReference type="SUPFAM" id="SSF56176">
    <property type="entry name" value="FAD-binding/transporter-associated domain-like"/>
    <property type="match status" value="1"/>
</dbReference>
<sequence length="457" mass="51471">MRQRLTALVLFSAAATYYSFPFPENARRKKAQIFRYAPLPEELHTVSNWSGTHGVQTRVFHQLETLEELEKVVKDAREKKTRIRPVGSGLSPNGIGLSRAGMVDKEKKRVRVQAGIRVQELVDGIKEHGLTLQNFASIREQQIGGILQVGAHGTGAKLPPMDEQVISMKLVTPAKGTIEISKEKDPELFYLARCGLGVVAEVTIQCVERQELVEHTSVSNMEEIKKNHKKLLSENKHVKCLYIPYSDTVVVVTCNPVSKWKGPPYVVPVKNDVDINELSFTELRDKLLALDPLDKDHVVKVNQAEAEFWRKSEGYRVGWSDEILGFDCGGQQWVSETCFPVGTLSKPSLKDLEYIEDVKQLIETNEVPAPAPIEQRWTACTKSPMSPASSTKDDDIFSWVGIIMYLPTTDARQVQLWDKYSAYEHWAKIEVPKGKEELASLQARLRKGFPVDAYNKA</sequence>
<dbReference type="GO" id="GO:0016020">
    <property type="term" value="C:membrane"/>
    <property type="evidence" value="ECO:0007669"/>
    <property type="project" value="InterPro"/>
</dbReference>
<dbReference type="HOGENOM" id="CLU_021072_0_0_1"/>
<evidence type="ECO:0000313" key="5">
    <source>
        <dbReference type="Proteomes" id="UP000006882"/>
    </source>
</evidence>
<dbReference type="Gene3D" id="3.30.43.10">
    <property type="entry name" value="Uridine Diphospho-n-acetylenolpyruvylglucosamine Reductase, domain 2"/>
    <property type="match status" value="1"/>
</dbReference>
<dbReference type="EMBL" id="CM007657">
    <property type="protein sequence ID" value="ONH95014.1"/>
    <property type="molecule type" value="Genomic_DNA"/>
</dbReference>
<dbReference type="PROSITE" id="PS51387">
    <property type="entry name" value="FAD_PCMH"/>
    <property type="match status" value="1"/>
</dbReference>
<dbReference type="NCBIfam" id="TIGR01676">
    <property type="entry name" value="GLDHase"/>
    <property type="match status" value="1"/>
</dbReference>
<gene>
    <name evidence="4" type="ORF">PRUPE_7G046500</name>
</gene>
<dbReference type="GO" id="GO:0003885">
    <property type="term" value="F:D-arabinono-1,4-lactone oxidase activity"/>
    <property type="evidence" value="ECO:0007669"/>
    <property type="project" value="InterPro"/>
</dbReference>
<dbReference type="Gene3D" id="3.30.465.10">
    <property type="match status" value="1"/>
</dbReference>
<organism evidence="4 5">
    <name type="scientific">Prunus persica</name>
    <name type="common">Peach</name>
    <name type="synonym">Amygdalus persica</name>
    <dbReference type="NCBI Taxonomy" id="3760"/>
    <lineage>
        <taxon>Eukaryota</taxon>
        <taxon>Viridiplantae</taxon>
        <taxon>Streptophyta</taxon>
        <taxon>Embryophyta</taxon>
        <taxon>Tracheophyta</taxon>
        <taxon>Spermatophyta</taxon>
        <taxon>Magnoliopsida</taxon>
        <taxon>eudicotyledons</taxon>
        <taxon>Gunneridae</taxon>
        <taxon>Pentapetalae</taxon>
        <taxon>rosids</taxon>
        <taxon>fabids</taxon>
        <taxon>Rosales</taxon>
        <taxon>Rosaceae</taxon>
        <taxon>Amygdaloideae</taxon>
        <taxon>Amygdaleae</taxon>
        <taxon>Prunus</taxon>
    </lineage>
</organism>
<protein>
    <submittedName>
        <fullName evidence="4">Uncharacterized protein</fullName>
    </submittedName>
</protein>
<dbReference type="InterPro" id="IPR036318">
    <property type="entry name" value="FAD-bd_PCMH-like_sf"/>
</dbReference>
<dbReference type="STRING" id="3760.M5W7D9"/>
<dbReference type="Gramene" id="ONH95014">
    <property type="protein sequence ID" value="ONH95014"/>
    <property type="gene ID" value="PRUPE_7G046500"/>
</dbReference>
<dbReference type="GO" id="GO:0071949">
    <property type="term" value="F:FAD binding"/>
    <property type="evidence" value="ECO:0007669"/>
    <property type="project" value="InterPro"/>
</dbReference>
<reference evidence="4 5" key="1">
    <citation type="journal article" date="2013" name="Nat. Genet.">
        <title>The high-quality draft genome of peach (Prunus persica) identifies unique patterns of genetic diversity, domestication and genome evolution.</title>
        <authorList>
            <consortium name="International Peach Genome Initiative"/>
            <person name="Verde I."/>
            <person name="Abbott A.G."/>
            <person name="Scalabrin S."/>
            <person name="Jung S."/>
            <person name="Shu S."/>
            <person name="Marroni F."/>
            <person name="Zhebentyayeva T."/>
            <person name="Dettori M.T."/>
            <person name="Grimwood J."/>
            <person name="Cattonaro F."/>
            <person name="Zuccolo A."/>
            <person name="Rossini L."/>
            <person name="Jenkins J."/>
            <person name="Vendramin E."/>
            <person name="Meisel L.A."/>
            <person name="Decroocq V."/>
            <person name="Sosinski B."/>
            <person name="Prochnik S."/>
            <person name="Mitros T."/>
            <person name="Policriti A."/>
            <person name="Cipriani G."/>
            <person name="Dondini L."/>
            <person name="Ficklin S."/>
            <person name="Goodstein D.M."/>
            <person name="Xuan P."/>
            <person name="Del Fabbro C."/>
            <person name="Aramini V."/>
            <person name="Copetti D."/>
            <person name="Gonzalez S."/>
            <person name="Horner D.S."/>
            <person name="Falchi R."/>
            <person name="Lucas S."/>
            <person name="Mica E."/>
            <person name="Maldonado J."/>
            <person name="Lazzari B."/>
            <person name="Bielenberg D."/>
            <person name="Pirona R."/>
            <person name="Miculan M."/>
            <person name="Barakat A."/>
            <person name="Testolin R."/>
            <person name="Stella A."/>
            <person name="Tartarini S."/>
            <person name="Tonutti P."/>
            <person name="Arus P."/>
            <person name="Orellana A."/>
            <person name="Wells C."/>
            <person name="Main D."/>
            <person name="Vizzotto G."/>
            <person name="Silva H."/>
            <person name="Salamini F."/>
            <person name="Schmutz J."/>
            <person name="Morgante M."/>
            <person name="Rokhsar D.S."/>
        </authorList>
    </citation>
    <scope>NUCLEOTIDE SEQUENCE [LARGE SCALE GENOMIC DNA]</scope>
    <source>
        <strain evidence="5">cv. Nemared</strain>
    </source>
</reference>
<dbReference type="GO" id="GO:0016633">
    <property type="term" value="F:galactonolactone dehydrogenase activity"/>
    <property type="evidence" value="ECO:0007669"/>
    <property type="project" value="InterPro"/>
</dbReference>
<dbReference type="OMA" id="QDDIFSW"/>
<dbReference type="PANTHER" id="PTHR43762">
    <property type="entry name" value="L-GULONOLACTONE OXIDASE"/>
    <property type="match status" value="1"/>
</dbReference>
<dbReference type="AlphaFoldDB" id="M5W7D9"/>
<accession>M5W7D9</accession>
<dbReference type="PIRSF" id="PIRSF000136">
    <property type="entry name" value="LGO_GLO"/>
    <property type="match status" value="1"/>
</dbReference>
<name>M5W7D9_PRUPE</name>
<evidence type="ECO:0000256" key="3">
    <source>
        <dbReference type="ARBA" id="ARBA00023002"/>
    </source>
</evidence>
<dbReference type="GO" id="GO:0019853">
    <property type="term" value="P:L-ascorbic acid biosynthetic process"/>
    <property type="evidence" value="ECO:0007669"/>
    <property type="project" value="UniProtKB-UniPathway"/>
</dbReference>
<comment type="cofactor">
    <cofactor evidence="1">
        <name>FAD</name>
        <dbReference type="ChEBI" id="CHEBI:57692"/>
    </cofactor>
</comment>
<dbReference type="GO" id="GO:0016491">
    <property type="term" value="F:oxidoreductase activity"/>
    <property type="evidence" value="ECO:0000318"/>
    <property type="project" value="GO_Central"/>
</dbReference>
<dbReference type="InterPro" id="IPR010031">
    <property type="entry name" value="FAD_lactone_oxidase-like"/>
</dbReference>
<proteinExistence type="predicted"/>
<dbReference type="Pfam" id="PF04030">
    <property type="entry name" value="ALO"/>
    <property type="match status" value="1"/>
</dbReference>
<dbReference type="Pfam" id="PF01565">
    <property type="entry name" value="FAD_binding_4"/>
    <property type="match status" value="1"/>
</dbReference>
<evidence type="ECO:0000256" key="2">
    <source>
        <dbReference type="ARBA" id="ARBA00005147"/>
    </source>
</evidence>
<comment type="pathway">
    <text evidence="2">Cofactor biosynthesis; L-ascorbate biosynthesis.</text>
</comment>
<dbReference type="InterPro" id="IPR010029">
    <property type="entry name" value="GL_DH"/>
</dbReference>
<dbReference type="InterPro" id="IPR016169">
    <property type="entry name" value="FAD-bd_PCMH_sub2"/>
</dbReference>
<keyword evidence="5" id="KW-1185">Reference proteome</keyword>
<evidence type="ECO:0000313" key="4">
    <source>
        <dbReference type="EMBL" id="ONH95014.1"/>
    </source>
</evidence>
<keyword evidence="3" id="KW-0560">Oxidoreductase</keyword>
<dbReference type="InterPro" id="IPR007173">
    <property type="entry name" value="ALO_C"/>
</dbReference>
<dbReference type="Proteomes" id="UP000006882">
    <property type="component" value="Chromosome G7"/>
</dbReference>
<evidence type="ECO:0000256" key="1">
    <source>
        <dbReference type="ARBA" id="ARBA00001974"/>
    </source>
</evidence>
<dbReference type="eggNOG" id="KOG4730">
    <property type="taxonomic scope" value="Eukaryota"/>
</dbReference>
<dbReference type="UniPathway" id="UPA00132"/>
<dbReference type="InterPro" id="IPR006094">
    <property type="entry name" value="Oxid_FAD_bind_N"/>
</dbReference>
<dbReference type="PANTHER" id="PTHR43762:SF1">
    <property type="entry name" value="D-ARABINONO-1,4-LACTONE OXIDASE"/>
    <property type="match status" value="1"/>
</dbReference>